<accession>A0A1Z4LVR2</accession>
<reference evidence="2 3" key="1">
    <citation type="submission" date="2017-06" db="EMBL/GenBank/DDBJ databases">
        <title>Genome sequencing of cyanobaciteial culture collection at National Institute for Environmental Studies (NIES).</title>
        <authorList>
            <person name="Hirose Y."/>
            <person name="Shimura Y."/>
            <person name="Fujisawa T."/>
            <person name="Nakamura Y."/>
            <person name="Kawachi M."/>
        </authorList>
    </citation>
    <scope>NUCLEOTIDE SEQUENCE [LARGE SCALE GENOMIC DNA]</scope>
    <source>
        <strain evidence="2 3">NIES-267</strain>
    </source>
</reference>
<dbReference type="InterPro" id="IPR010982">
    <property type="entry name" value="Lambda_DNA-bd_dom_sf"/>
</dbReference>
<feature type="domain" description="HTH cro/C1-type" evidence="1">
    <location>
        <begin position="29"/>
        <end position="85"/>
    </location>
</feature>
<evidence type="ECO:0000313" key="2">
    <source>
        <dbReference type="EMBL" id="BAY85337.1"/>
    </source>
</evidence>
<proteinExistence type="predicted"/>
<dbReference type="EMBL" id="AP018227">
    <property type="protein sequence ID" value="BAY85337.1"/>
    <property type="molecule type" value="Genomic_DNA"/>
</dbReference>
<gene>
    <name evidence="2" type="ORF">NIES267_48370</name>
</gene>
<dbReference type="GO" id="GO:0003677">
    <property type="term" value="F:DNA binding"/>
    <property type="evidence" value="ECO:0007669"/>
    <property type="project" value="InterPro"/>
</dbReference>
<protein>
    <submittedName>
        <fullName evidence="2">XRE family transcriptional regulator</fullName>
    </submittedName>
</protein>
<dbReference type="AlphaFoldDB" id="A0A1Z4LVR2"/>
<dbReference type="InterPro" id="IPR001387">
    <property type="entry name" value="Cro/C1-type_HTH"/>
</dbReference>
<evidence type="ECO:0000259" key="1">
    <source>
        <dbReference type="SMART" id="SM00530"/>
    </source>
</evidence>
<dbReference type="SMART" id="SM00530">
    <property type="entry name" value="HTH_XRE"/>
    <property type="match status" value="1"/>
</dbReference>
<name>A0A1Z4LVR2_9CYAN</name>
<organism evidence="2 3">
    <name type="scientific">Calothrix parasitica NIES-267</name>
    <dbReference type="NCBI Taxonomy" id="1973488"/>
    <lineage>
        <taxon>Bacteria</taxon>
        <taxon>Bacillati</taxon>
        <taxon>Cyanobacteriota</taxon>
        <taxon>Cyanophyceae</taxon>
        <taxon>Nostocales</taxon>
        <taxon>Calotrichaceae</taxon>
        <taxon>Calothrix</taxon>
    </lineage>
</organism>
<dbReference type="Proteomes" id="UP000218418">
    <property type="component" value="Chromosome"/>
</dbReference>
<dbReference type="CDD" id="cd00093">
    <property type="entry name" value="HTH_XRE"/>
    <property type="match status" value="1"/>
</dbReference>
<dbReference type="Gene3D" id="1.10.260.40">
    <property type="entry name" value="lambda repressor-like DNA-binding domains"/>
    <property type="match status" value="1"/>
</dbReference>
<dbReference type="SUPFAM" id="SSF47413">
    <property type="entry name" value="lambda repressor-like DNA-binding domains"/>
    <property type="match status" value="1"/>
</dbReference>
<evidence type="ECO:0000313" key="3">
    <source>
        <dbReference type="Proteomes" id="UP000218418"/>
    </source>
</evidence>
<sequence length="87" mass="10049">MEQYGSRITRILMKVKKVLEIEVPGLGSRIQQAREADSRSLAEICRQVGMTTMNWYRIEAEENKALPIETLRRIEEVLGVNFGIRLD</sequence>
<keyword evidence="3" id="KW-1185">Reference proteome</keyword>